<dbReference type="Pfam" id="PF08011">
    <property type="entry name" value="PDDEXK_9"/>
    <property type="match status" value="1"/>
</dbReference>
<evidence type="ECO:0000313" key="2">
    <source>
        <dbReference type="Proteomes" id="UP000005974"/>
    </source>
</evidence>
<dbReference type="AlphaFoldDB" id="I9FYP2"/>
<dbReference type="Proteomes" id="UP000005974">
    <property type="component" value="Unassembled WGS sequence"/>
</dbReference>
<proteinExistence type="predicted"/>
<evidence type="ECO:0000313" key="1">
    <source>
        <dbReference type="EMBL" id="EIY39044.1"/>
    </source>
</evidence>
<organism evidence="1 2">
    <name type="scientific">Phocaeicola dorei CL02T12C06</name>
    <dbReference type="NCBI Taxonomy" id="997876"/>
    <lineage>
        <taxon>Bacteria</taxon>
        <taxon>Pseudomonadati</taxon>
        <taxon>Bacteroidota</taxon>
        <taxon>Bacteroidia</taxon>
        <taxon>Bacteroidales</taxon>
        <taxon>Bacteroidaceae</taxon>
        <taxon>Phocaeicola</taxon>
    </lineage>
</organism>
<accession>I9FYP2</accession>
<keyword evidence="2" id="KW-1185">Reference proteome</keyword>
<dbReference type="PATRIC" id="fig|997876.3.peg.602"/>
<dbReference type="EMBL" id="AGXJ01000013">
    <property type="protein sequence ID" value="EIY39044.1"/>
    <property type="molecule type" value="Genomic_DNA"/>
</dbReference>
<reference evidence="1 2" key="1">
    <citation type="submission" date="2012-02" db="EMBL/GenBank/DDBJ databases">
        <title>The Genome Sequence of Bacteroides dorei CL02T12C06.</title>
        <authorList>
            <consortium name="The Broad Institute Genome Sequencing Platform"/>
            <person name="Earl A."/>
            <person name="Ward D."/>
            <person name="Feldgarden M."/>
            <person name="Gevers D."/>
            <person name="Zitomersky N.L."/>
            <person name="Coyne M.J."/>
            <person name="Comstock L.E."/>
            <person name="Young S.K."/>
            <person name="Zeng Q."/>
            <person name="Gargeya S."/>
            <person name="Fitzgerald M."/>
            <person name="Haas B."/>
            <person name="Abouelleil A."/>
            <person name="Alvarado L."/>
            <person name="Arachchi H.M."/>
            <person name="Berlin A."/>
            <person name="Chapman S.B."/>
            <person name="Gearin G."/>
            <person name="Goldberg J."/>
            <person name="Griggs A."/>
            <person name="Gujja S."/>
            <person name="Hansen M."/>
            <person name="Heiman D."/>
            <person name="Howarth C."/>
            <person name="Larimer J."/>
            <person name="Lui A."/>
            <person name="MacDonald P.J.P."/>
            <person name="McCowen C."/>
            <person name="Montmayeur A."/>
            <person name="Murphy C."/>
            <person name="Neiman D."/>
            <person name="Pearson M."/>
            <person name="Priest M."/>
            <person name="Roberts A."/>
            <person name="Saif S."/>
            <person name="Shea T."/>
            <person name="Sisk P."/>
            <person name="Stolte C."/>
            <person name="Sykes S."/>
            <person name="Wortman J."/>
            <person name="Nusbaum C."/>
            <person name="Birren B."/>
        </authorList>
    </citation>
    <scope>NUCLEOTIDE SEQUENCE [LARGE SCALE GENOMIC DNA]</scope>
    <source>
        <strain evidence="1 2">CL02T12C06</strain>
    </source>
</reference>
<dbReference type="HOGENOM" id="CLU_2080004_0_0_10"/>
<sequence>MLWNAGCVRSEIPYDFHGSIKTVEAAESYIVNCMWKKLGQEEEWTVYWKQRIMYIYIFELKLDSTAAEALQQIEDKGYAKPYLTDTCKVTGIGISFSSETMTVEEWEEKHCNPVVIK</sequence>
<dbReference type="InterPro" id="IPR012547">
    <property type="entry name" value="PDDEXK_9"/>
</dbReference>
<comment type="caution">
    <text evidence="1">The sequence shown here is derived from an EMBL/GenBank/DDBJ whole genome shotgun (WGS) entry which is preliminary data.</text>
</comment>
<name>I9FYP2_9BACT</name>
<protein>
    <submittedName>
        <fullName evidence="1">Uncharacterized protein</fullName>
    </submittedName>
</protein>
<gene>
    <name evidence="1" type="ORF">HMPREF1064_00591</name>
</gene>
<dbReference type="OrthoDB" id="9776605at2"/>